<sequence length="334" mass="37632">MGKSRSKSNNRSISRWLLAPFKSSAERIREPASNEEPPSATQKSNSRSQNEERPKRRSRRREDMSRTSEDSASASASASAPPSPNPEKGEKKEGGKEREKEKGKEQKSDEAGAKTKKKEKVKDENKDKDEPEGSIFEEVDGETAPVQTGTHGVKNKMRWKIDVEPVDVNGDQKMPEVLEKLNNLRKKAKVTSGDVDNEELIVNSARVLQLIKLETLINKELSESEHETLKLYCRSGDQEEKAEGLIEKITLSVLNSVVAKNEFIRQISTPGQLRMFAVDEKKAKIPMMALLMGRKDLLYVSWTKPNKDVEKELDSTWNNMAMRKNAEQKSVPLA</sequence>
<reference evidence="3" key="1">
    <citation type="submission" date="2010-08" db="EMBL/GenBank/DDBJ databases">
        <authorList>
            <consortium name="Caenorhabditis japonica Sequencing Consortium"/>
            <person name="Wilson R.K."/>
        </authorList>
    </citation>
    <scope>NUCLEOTIDE SEQUENCE [LARGE SCALE GENOMIC DNA]</scope>
    <source>
        <strain evidence="3">DF5081</strain>
    </source>
</reference>
<evidence type="ECO:0000313" key="3">
    <source>
        <dbReference type="Proteomes" id="UP000005237"/>
    </source>
</evidence>
<dbReference type="PANTHER" id="PTHR38631">
    <property type="match status" value="1"/>
</dbReference>
<feature type="compositionally biased region" description="Basic and acidic residues" evidence="1">
    <location>
        <begin position="120"/>
        <end position="131"/>
    </location>
</feature>
<dbReference type="EnsemblMetazoa" id="CJA13838.1">
    <property type="protein sequence ID" value="CJA13838.1"/>
    <property type="gene ID" value="WBGene00133042"/>
</dbReference>
<feature type="region of interest" description="Disordered" evidence="1">
    <location>
        <begin position="1"/>
        <end position="135"/>
    </location>
</feature>
<dbReference type="AlphaFoldDB" id="A0A8R1DWM8"/>
<evidence type="ECO:0000256" key="1">
    <source>
        <dbReference type="SAM" id="MobiDB-lite"/>
    </source>
</evidence>
<dbReference type="Proteomes" id="UP000005237">
    <property type="component" value="Unassembled WGS sequence"/>
</dbReference>
<name>A0A8R1DWM8_CAEJA</name>
<protein>
    <submittedName>
        <fullName evidence="2">Uncharacterized protein</fullName>
    </submittedName>
</protein>
<proteinExistence type="predicted"/>
<feature type="compositionally biased region" description="Polar residues" evidence="1">
    <location>
        <begin position="39"/>
        <end position="48"/>
    </location>
</feature>
<reference evidence="2" key="2">
    <citation type="submission" date="2022-06" db="UniProtKB">
        <authorList>
            <consortium name="EnsemblMetazoa"/>
        </authorList>
    </citation>
    <scope>IDENTIFICATION</scope>
    <source>
        <strain evidence="2">DF5081</strain>
    </source>
</reference>
<evidence type="ECO:0000313" key="2">
    <source>
        <dbReference type="EnsemblMetazoa" id="CJA13838.1"/>
    </source>
</evidence>
<organism evidence="2 3">
    <name type="scientific">Caenorhabditis japonica</name>
    <dbReference type="NCBI Taxonomy" id="281687"/>
    <lineage>
        <taxon>Eukaryota</taxon>
        <taxon>Metazoa</taxon>
        <taxon>Ecdysozoa</taxon>
        <taxon>Nematoda</taxon>
        <taxon>Chromadorea</taxon>
        <taxon>Rhabditida</taxon>
        <taxon>Rhabditina</taxon>
        <taxon>Rhabditomorpha</taxon>
        <taxon>Rhabditoidea</taxon>
        <taxon>Rhabditidae</taxon>
        <taxon>Peloderinae</taxon>
        <taxon>Caenorhabditis</taxon>
    </lineage>
</organism>
<dbReference type="PANTHER" id="PTHR38631:SF1">
    <property type="entry name" value="DUF2780 DOMAIN-CONTAINING PROTEIN-RELATED"/>
    <property type="match status" value="1"/>
</dbReference>
<dbReference type="OMA" id="REDMSRT"/>
<feature type="compositionally biased region" description="Basic and acidic residues" evidence="1">
    <location>
        <begin position="49"/>
        <end position="69"/>
    </location>
</feature>
<keyword evidence="3" id="KW-1185">Reference proteome</keyword>
<feature type="compositionally biased region" description="Basic and acidic residues" evidence="1">
    <location>
        <begin position="87"/>
        <end position="113"/>
    </location>
</feature>
<feature type="compositionally biased region" description="Low complexity" evidence="1">
    <location>
        <begin position="70"/>
        <end position="80"/>
    </location>
</feature>
<accession>A0A8R1DWM8</accession>